<dbReference type="SUPFAM" id="SSF48452">
    <property type="entry name" value="TPR-like"/>
    <property type="match status" value="1"/>
</dbReference>
<organism evidence="1 2">
    <name type="scientific">Candidatus Desulfovibrio intestinavium</name>
    <dbReference type="NCBI Taxonomy" id="2838534"/>
    <lineage>
        <taxon>Bacteria</taxon>
        <taxon>Pseudomonadati</taxon>
        <taxon>Thermodesulfobacteriota</taxon>
        <taxon>Desulfovibrionia</taxon>
        <taxon>Desulfovibrionales</taxon>
        <taxon>Desulfovibrionaceae</taxon>
        <taxon>Desulfovibrio</taxon>
    </lineage>
</organism>
<dbReference type="Proteomes" id="UP000823821">
    <property type="component" value="Unassembled WGS sequence"/>
</dbReference>
<sequence>MTDKTAPASRRPPVSLLLALLLVFLCMLGTGLWQRFKQPELVQQVAHSPAQPAQEDMVAVGRLMEEVSRNPANMDALLSLINSLVKLENWEAAENFARRGMQLDAKDPRPLHLLGVIQHNTGRNVEAAQSLEAVLKLHDDPSVRYSLGVLYIYYLEDSPRGVEHLRAGLALPGISESLQKHMQSELDKAASAPAQPRE</sequence>
<reference evidence="1" key="1">
    <citation type="journal article" date="2021" name="PeerJ">
        <title>Extensive microbial diversity within the chicken gut microbiome revealed by metagenomics and culture.</title>
        <authorList>
            <person name="Gilroy R."/>
            <person name="Ravi A."/>
            <person name="Getino M."/>
            <person name="Pursley I."/>
            <person name="Horton D.L."/>
            <person name="Alikhan N.F."/>
            <person name="Baker D."/>
            <person name="Gharbi K."/>
            <person name="Hall N."/>
            <person name="Watson M."/>
            <person name="Adriaenssens E.M."/>
            <person name="Foster-Nyarko E."/>
            <person name="Jarju S."/>
            <person name="Secka A."/>
            <person name="Antonio M."/>
            <person name="Oren A."/>
            <person name="Chaudhuri R.R."/>
            <person name="La Ragione R."/>
            <person name="Hildebrand F."/>
            <person name="Pallen M.J."/>
        </authorList>
    </citation>
    <scope>NUCLEOTIDE SEQUENCE</scope>
    <source>
        <strain evidence="1">5032</strain>
    </source>
</reference>
<proteinExistence type="predicted"/>
<name>A0A9D2KPT0_9BACT</name>
<dbReference type="EMBL" id="DWZD01000039">
    <property type="protein sequence ID" value="HJA79092.1"/>
    <property type="molecule type" value="Genomic_DNA"/>
</dbReference>
<dbReference type="Gene3D" id="1.25.40.10">
    <property type="entry name" value="Tetratricopeptide repeat domain"/>
    <property type="match status" value="1"/>
</dbReference>
<evidence type="ECO:0008006" key="3">
    <source>
        <dbReference type="Google" id="ProtNLM"/>
    </source>
</evidence>
<gene>
    <name evidence="1" type="ORF">H9784_05905</name>
</gene>
<dbReference type="InterPro" id="IPR011990">
    <property type="entry name" value="TPR-like_helical_dom_sf"/>
</dbReference>
<accession>A0A9D2KPT0</accession>
<comment type="caution">
    <text evidence="1">The sequence shown here is derived from an EMBL/GenBank/DDBJ whole genome shotgun (WGS) entry which is preliminary data.</text>
</comment>
<dbReference type="AlphaFoldDB" id="A0A9D2KPT0"/>
<protein>
    <recommendedName>
        <fullName evidence="3">Tetratricopeptide repeat protein</fullName>
    </recommendedName>
</protein>
<reference evidence="1" key="2">
    <citation type="submission" date="2021-04" db="EMBL/GenBank/DDBJ databases">
        <authorList>
            <person name="Gilroy R."/>
        </authorList>
    </citation>
    <scope>NUCLEOTIDE SEQUENCE</scope>
    <source>
        <strain evidence="1">5032</strain>
    </source>
</reference>
<evidence type="ECO:0000313" key="1">
    <source>
        <dbReference type="EMBL" id="HJA79092.1"/>
    </source>
</evidence>
<evidence type="ECO:0000313" key="2">
    <source>
        <dbReference type="Proteomes" id="UP000823821"/>
    </source>
</evidence>